<protein>
    <submittedName>
        <fullName evidence="4">EamA family transporter</fullName>
    </submittedName>
</protein>
<dbReference type="OrthoDB" id="6707571at2"/>
<dbReference type="Proteomes" id="UP000254337">
    <property type="component" value="Chromosome"/>
</dbReference>
<reference evidence="4 5" key="1">
    <citation type="submission" date="2018-05" db="EMBL/GenBank/DDBJ databases">
        <title>Complete genome sequence of Megasphaera sp. AJH120T, isolated from the ceca of a chicken.</title>
        <authorList>
            <person name="Maki J."/>
            <person name="Looft T."/>
        </authorList>
    </citation>
    <scope>NUCLEOTIDE SEQUENCE [LARGE SCALE GENOMIC DNA]</scope>
    <source>
        <strain evidence="4 5">AJH120</strain>
    </source>
</reference>
<feature type="transmembrane region" description="Helical" evidence="2">
    <location>
        <begin position="215"/>
        <end position="235"/>
    </location>
</feature>
<dbReference type="EMBL" id="CP029462">
    <property type="protein sequence ID" value="AXL22373.1"/>
    <property type="molecule type" value="Genomic_DNA"/>
</dbReference>
<feature type="domain" description="EamA" evidence="3">
    <location>
        <begin position="152"/>
        <end position="287"/>
    </location>
</feature>
<evidence type="ECO:0000256" key="2">
    <source>
        <dbReference type="SAM" id="Phobius"/>
    </source>
</evidence>
<proteinExistence type="inferred from homology"/>
<dbReference type="SUPFAM" id="SSF103481">
    <property type="entry name" value="Multidrug resistance efflux transporter EmrE"/>
    <property type="match status" value="2"/>
</dbReference>
<dbReference type="InterPro" id="IPR037185">
    <property type="entry name" value="EmrE-like"/>
</dbReference>
<evidence type="ECO:0000259" key="3">
    <source>
        <dbReference type="Pfam" id="PF00892"/>
    </source>
</evidence>
<keyword evidence="2" id="KW-0472">Membrane</keyword>
<keyword evidence="2" id="KW-1133">Transmembrane helix</keyword>
<dbReference type="PANTHER" id="PTHR22911">
    <property type="entry name" value="ACYL-MALONYL CONDENSING ENZYME-RELATED"/>
    <property type="match status" value="1"/>
</dbReference>
<feature type="transmembrane region" description="Helical" evidence="2">
    <location>
        <begin position="126"/>
        <end position="147"/>
    </location>
</feature>
<evidence type="ECO:0000313" key="5">
    <source>
        <dbReference type="Proteomes" id="UP000254337"/>
    </source>
</evidence>
<feature type="transmembrane region" description="Helical" evidence="2">
    <location>
        <begin position="97"/>
        <end position="119"/>
    </location>
</feature>
<feature type="domain" description="EamA" evidence="3">
    <location>
        <begin position="9"/>
        <end position="142"/>
    </location>
</feature>
<dbReference type="AlphaFoldDB" id="A0A346B2N0"/>
<evidence type="ECO:0000313" key="4">
    <source>
        <dbReference type="EMBL" id="AXL22373.1"/>
    </source>
</evidence>
<feature type="transmembrane region" description="Helical" evidence="2">
    <location>
        <begin position="70"/>
        <end position="91"/>
    </location>
</feature>
<feature type="transmembrane region" description="Helical" evidence="2">
    <location>
        <begin position="187"/>
        <end position="209"/>
    </location>
</feature>
<keyword evidence="2" id="KW-0812">Transmembrane</keyword>
<dbReference type="Gene3D" id="1.10.3730.20">
    <property type="match status" value="1"/>
</dbReference>
<feature type="transmembrane region" description="Helical" evidence="2">
    <location>
        <begin position="270"/>
        <end position="288"/>
    </location>
</feature>
<evidence type="ECO:0000256" key="1">
    <source>
        <dbReference type="ARBA" id="ARBA00007362"/>
    </source>
</evidence>
<dbReference type="PANTHER" id="PTHR22911:SF79">
    <property type="entry name" value="MOBA-LIKE NTP TRANSFERASE DOMAIN-CONTAINING PROTEIN"/>
    <property type="match status" value="1"/>
</dbReference>
<organism evidence="4 5">
    <name type="scientific">Megasphaera stantonii</name>
    <dbReference type="NCBI Taxonomy" id="2144175"/>
    <lineage>
        <taxon>Bacteria</taxon>
        <taxon>Bacillati</taxon>
        <taxon>Bacillota</taxon>
        <taxon>Negativicutes</taxon>
        <taxon>Veillonellales</taxon>
        <taxon>Veillonellaceae</taxon>
        <taxon>Megasphaera</taxon>
    </lineage>
</organism>
<keyword evidence="5" id="KW-1185">Reference proteome</keyword>
<dbReference type="GO" id="GO:0016020">
    <property type="term" value="C:membrane"/>
    <property type="evidence" value="ECO:0007669"/>
    <property type="project" value="InterPro"/>
</dbReference>
<accession>A0A346B2N0</accession>
<dbReference type="InterPro" id="IPR000620">
    <property type="entry name" value="EamA_dom"/>
</dbReference>
<dbReference type="Pfam" id="PF00892">
    <property type="entry name" value="EamA"/>
    <property type="match status" value="2"/>
</dbReference>
<gene>
    <name evidence="4" type="ORF">DKB62_05745</name>
</gene>
<feature type="transmembrane region" description="Helical" evidence="2">
    <location>
        <begin position="7"/>
        <end position="25"/>
    </location>
</feature>
<comment type="similarity">
    <text evidence="1">Belongs to the EamA transporter family.</text>
</comment>
<dbReference type="KEGG" id="meg:DKB62_05745"/>
<sequence>MRLDGKTAPFFIIAAGICWGVIGIFSRQLAALGFSPVQIAFGRSFVTAVVMVLFMASTRSSELAIAKRDIWMFLGTGLCSIVFFNICYFTAIQLTTLSMAAILLYTAPSIVMVLSVLLFKEAFTPVKALCLVLAFAGCVLVSGLGVGKVNVPGVLAGLGAGFGYALYSIFARYALAKYTPFAVTTWTFVVAAAGLIGFSHAGQIAAVVLAVPEAAALFVLLGVVSTALPFGLYTLGLNKMEAGKASILASVEPLTSTLVGVAVFHELLTAAGLGGIACILGAVVLLNCKS</sequence>
<name>A0A346B2N0_9FIRM</name>
<feature type="transmembrane region" description="Helical" evidence="2">
    <location>
        <begin position="37"/>
        <end position="58"/>
    </location>
</feature>
<feature type="transmembrane region" description="Helical" evidence="2">
    <location>
        <begin position="153"/>
        <end position="175"/>
    </location>
</feature>